<dbReference type="InterPro" id="IPR026392">
    <property type="entry name" value="Exo/Archaeosortase_dom"/>
</dbReference>
<keyword evidence="5" id="KW-0378">Hydrolase</keyword>
<evidence type="ECO:0000259" key="9">
    <source>
        <dbReference type="Pfam" id="PF11984"/>
    </source>
</evidence>
<feature type="transmembrane region" description="Helical" evidence="8">
    <location>
        <begin position="139"/>
        <end position="156"/>
    </location>
</feature>
<dbReference type="KEGG" id="vbh:CMV30_12205"/>
<keyword evidence="7 8" id="KW-0472">Membrane</keyword>
<feature type="domain" description="Methanolan biosynthesis EpsI" evidence="9">
    <location>
        <begin position="363"/>
        <end position="586"/>
    </location>
</feature>
<keyword evidence="6 8" id="KW-1133">Transmembrane helix</keyword>
<evidence type="ECO:0000256" key="5">
    <source>
        <dbReference type="ARBA" id="ARBA00022801"/>
    </source>
</evidence>
<comment type="subcellular location">
    <subcellularLocation>
        <location evidence="1">Cell membrane</location>
        <topology evidence="1">Multi-pass membrane protein</topology>
    </subcellularLocation>
</comment>
<dbReference type="GO" id="GO:0008233">
    <property type="term" value="F:peptidase activity"/>
    <property type="evidence" value="ECO:0007669"/>
    <property type="project" value="UniProtKB-KW"/>
</dbReference>
<feature type="transmembrane region" description="Helical" evidence="8">
    <location>
        <begin position="257"/>
        <end position="281"/>
    </location>
</feature>
<dbReference type="InterPro" id="IPR019127">
    <property type="entry name" value="Exosortase"/>
</dbReference>
<dbReference type="Pfam" id="PF11984">
    <property type="entry name" value="DUF3485"/>
    <property type="match status" value="1"/>
</dbReference>
<feature type="transmembrane region" description="Helical" evidence="8">
    <location>
        <begin position="33"/>
        <end position="52"/>
    </location>
</feature>
<feature type="transmembrane region" description="Helical" evidence="8">
    <location>
        <begin position="163"/>
        <end position="188"/>
    </location>
</feature>
<evidence type="ECO:0000256" key="8">
    <source>
        <dbReference type="SAM" id="Phobius"/>
    </source>
</evidence>
<evidence type="ECO:0000256" key="2">
    <source>
        <dbReference type="ARBA" id="ARBA00022475"/>
    </source>
</evidence>
<evidence type="ECO:0000313" key="10">
    <source>
        <dbReference type="EMBL" id="ATC64658.1"/>
    </source>
</evidence>
<dbReference type="NCBIfam" id="TIGR02602">
    <property type="entry name" value="8TM_EpsH"/>
    <property type="match status" value="1"/>
</dbReference>
<protein>
    <recommendedName>
        <fullName evidence="9">Methanolan biosynthesis EpsI domain-containing protein</fullName>
    </recommendedName>
</protein>
<keyword evidence="2" id="KW-1003">Cell membrane</keyword>
<feature type="transmembrane region" description="Helical" evidence="8">
    <location>
        <begin position="225"/>
        <end position="250"/>
    </location>
</feature>
<dbReference type="InterPro" id="IPR014263">
    <property type="entry name" value="Methanolan_biosynth_EpsI"/>
</dbReference>
<dbReference type="EMBL" id="CP023344">
    <property type="protein sequence ID" value="ATC64658.1"/>
    <property type="molecule type" value="Genomic_DNA"/>
</dbReference>
<evidence type="ECO:0000313" key="11">
    <source>
        <dbReference type="Proteomes" id="UP000217265"/>
    </source>
</evidence>
<dbReference type="InterPro" id="IPR013426">
    <property type="entry name" value="EpsH-like"/>
</dbReference>
<keyword evidence="11" id="KW-1185">Reference proteome</keyword>
<organism evidence="10 11">
    <name type="scientific">Nibricoccus aquaticus</name>
    <dbReference type="NCBI Taxonomy" id="2576891"/>
    <lineage>
        <taxon>Bacteria</taxon>
        <taxon>Pseudomonadati</taxon>
        <taxon>Verrucomicrobiota</taxon>
        <taxon>Opitutia</taxon>
        <taxon>Opitutales</taxon>
        <taxon>Opitutaceae</taxon>
        <taxon>Nibricoccus</taxon>
    </lineage>
</organism>
<proteinExistence type="predicted"/>
<name>A0A290QH34_9BACT</name>
<dbReference type="Pfam" id="PF09721">
    <property type="entry name" value="Exosortase_EpsH"/>
    <property type="match status" value="1"/>
</dbReference>
<feature type="transmembrane region" description="Helical" evidence="8">
    <location>
        <begin position="115"/>
        <end position="133"/>
    </location>
</feature>
<feature type="transmembrane region" description="Helical" evidence="8">
    <location>
        <begin position="72"/>
        <end position="94"/>
    </location>
</feature>
<dbReference type="GO" id="GO:0005886">
    <property type="term" value="C:plasma membrane"/>
    <property type="evidence" value="ECO:0007669"/>
    <property type="project" value="UniProtKB-SubCell"/>
</dbReference>
<keyword evidence="4 8" id="KW-0812">Transmembrane</keyword>
<evidence type="ECO:0000256" key="7">
    <source>
        <dbReference type="ARBA" id="ARBA00023136"/>
    </source>
</evidence>
<dbReference type="NCBIfam" id="TIGR04178">
    <property type="entry name" value="exo_archaeo"/>
    <property type="match status" value="1"/>
</dbReference>
<accession>A0A290QH34</accession>
<sequence length="596" mass="64359">MMEGFGDCRGEGCAQGERVFPRMSNPLKKSLNGWWPVVVCVLVGAAVFHFFGNATRGYIDTRSLFVWWGTQWFDAASELEHAPLVVIVAAWLFWRNVREASREEAKGAKVGVDGWALGAMCGGLGLHLAGYAVQQTRVSIVGLLIFAWGVLALAGGRRWAKAAVFPLGFLLLAVPAGFLDALGVGFYLRLGVTESVYQIANAVGVDVVRNGTQLFAPDGRYQYDVAAACSGIRSLMAIVALALLVAYLNFRSVWARAVVVGASLPGVFLGNLARVLMVVIVGEWRGHEAGETLHAWSGFVVFAVVLGLLLGLVSWMKRGVEKSEGGRGKGERAEAEGIVVAGKERTTRRSSFQGKSKGGWWVAGGVVAVAVGVVWMTVRIDRLPVRSLAGVKVEASGVNPVELPDFVEGRWGGRAEAVTAVEREMLPPDTGYSRKTYARLGRAQEQVFFSIVLSGKDRTSIHRPELCLVGQGWTIRGSERRELRLAGGAVRGGAGGEVAGEKIEVTLLRIEREAVAADGTRTVVPAFFVYWFAGSDAVVATHRGMLWRGAMDRLRNGRADRWAYVVAQTLSTDGEAAAWARIEEVAGRVWGEARTR</sequence>
<dbReference type="GO" id="GO:0006508">
    <property type="term" value="P:proteolysis"/>
    <property type="evidence" value="ECO:0007669"/>
    <property type="project" value="UniProtKB-KW"/>
</dbReference>
<feature type="transmembrane region" description="Helical" evidence="8">
    <location>
        <begin position="358"/>
        <end position="378"/>
    </location>
</feature>
<dbReference type="Proteomes" id="UP000217265">
    <property type="component" value="Chromosome"/>
</dbReference>
<evidence type="ECO:0000256" key="3">
    <source>
        <dbReference type="ARBA" id="ARBA00022670"/>
    </source>
</evidence>
<reference evidence="10 11" key="1">
    <citation type="submission" date="2017-09" db="EMBL/GenBank/DDBJ databases">
        <title>Complete genome sequence of Verrucomicrobial strain HZ-65, isolated from freshwater.</title>
        <authorList>
            <person name="Choi A."/>
        </authorList>
    </citation>
    <scope>NUCLEOTIDE SEQUENCE [LARGE SCALE GENOMIC DNA]</scope>
    <source>
        <strain evidence="10 11">HZ-65</strain>
    </source>
</reference>
<feature type="transmembrane region" description="Helical" evidence="8">
    <location>
        <begin position="293"/>
        <end position="313"/>
    </location>
</feature>
<evidence type="ECO:0000256" key="4">
    <source>
        <dbReference type="ARBA" id="ARBA00022692"/>
    </source>
</evidence>
<gene>
    <name evidence="10" type="ORF">CMV30_12205</name>
</gene>
<evidence type="ECO:0000256" key="1">
    <source>
        <dbReference type="ARBA" id="ARBA00004651"/>
    </source>
</evidence>
<dbReference type="OrthoDB" id="9769061at2"/>
<keyword evidence="3" id="KW-0645">Protease</keyword>
<evidence type="ECO:0000256" key="6">
    <source>
        <dbReference type="ARBA" id="ARBA00022989"/>
    </source>
</evidence>
<dbReference type="AlphaFoldDB" id="A0A290QH34"/>